<name>A0AAE9K6W1_9CAUD</name>
<protein>
    <submittedName>
        <fullName evidence="1">Uncharacterized protein</fullName>
    </submittedName>
</protein>
<organism evidence="1 2">
    <name type="scientific">Stenotrophomonas phage vB_SmeS_BUCT700</name>
    <dbReference type="NCBI Taxonomy" id="2924895"/>
    <lineage>
        <taxon>Viruses</taxon>
        <taxon>Duplodnaviria</taxon>
        <taxon>Heunggongvirae</taxon>
        <taxon>Uroviricota</taxon>
        <taxon>Caudoviricetes</taxon>
        <taxon>Autographivirales</taxon>
        <taxon>Autonotataviridae</taxon>
        <taxon>Gujervirinae</taxon>
        <taxon>Smasvirus</taxon>
        <taxon>Smasvirus BUCT700</taxon>
    </lineage>
</organism>
<proteinExistence type="predicted"/>
<accession>A0AAE9K6W1</accession>
<reference evidence="1" key="1">
    <citation type="submission" date="2022-02" db="EMBL/GenBank/DDBJ databases">
        <authorList>
            <person name="Pu M."/>
            <person name="Li Y."/>
            <person name="Han P."/>
            <person name="Fan H."/>
            <person name="Tong Y."/>
        </authorList>
    </citation>
    <scope>NUCLEOTIDE SEQUENCE</scope>
</reference>
<sequence>MSDKMITKLPQGADIVVEAKDLVPGKLYRSTLVPYDNAVIWFAVTDERGEVLLVSLKGASVIPPRLAQYAEVKLVRGLEVAR</sequence>
<dbReference type="Proteomes" id="UP000832073">
    <property type="component" value="Segment"/>
</dbReference>
<evidence type="ECO:0000313" key="2">
    <source>
        <dbReference type="Proteomes" id="UP000832073"/>
    </source>
</evidence>
<dbReference type="EMBL" id="OM735686">
    <property type="protein sequence ID" value="UNY50170.1"/>
    <property type="molecule type" value="Genomic_DNA"/>
</dbReference>
<evidence type="ECO:0000313" key="1">
    <source>
        <dbReference type="EMBL" id="UNY50170.1"/>
    </source>
</evidence>
<keyword evidence="2" id="KW-1185">Reference proteome</keyword>